<dbReference type="Proteomes" id="UP001589645">
    <property type="component" value="Unassembled WGS sequence"/>
</dbReference>
<reference evidence="2 3" key="1">
    <citation type="submission" date="2024-09" db="EMBL/GenBank/DDBJ databases">
        <authorList>
            <person name="Sun Q."/>
            <person name="Mori K."/>
        </authorList>
    </citation>
    <scope>NUCLEOTIDE SEQUENCE [LARGE SCALE GENOMIC DNA]</scope>
    <source>
        <strain evidence="2 3">CECT 8064</strain>
    </source>
</reference>
<evidence type="ECO:0000313" key="3">
    <source>
        <dbReference type="Proteomes" id="UP001589645"/>
    </source>
</evidence>
<evidence type="ECO:0000313" key="2">
    <source>
        <dbReference type="EMBL" id="MFB9136960.1"/>
    </source>
</evidence>
<accession>A0ABV5HSN3</accession>
<name>A0ABV5HSN3_9VIBR</name>
<organism evidence="2 3">
    <name type="scientific">Vibrio olivae</name>
    <dbReference type="NCBI Taxonomy" id="1243002"/>
    <lineage>
        <taxon>Bacteria</taxon>
        <taxon>Pseudomonadati</taxon>
        <taxon>Pseudomonadota</taxon>
        <taxon>Gammaproteobacteria</taxon>
        <taxon>Vibrionales</taxon>
        <taxon>Vibrionaceae</taxon>
        <taxon>Vibrio</taxon>
    </lineage>
</organism>
<proteinExistence type="predicted"/>
<dbReference type="RefSeq" id="WP_390195695.1">
    <property type="nucleotide sequence ID" value="NZ_JBHMEP010000008.1"/>
</dbReference>
<feature type="region of interest" description="Disordered" evidence="1">
    <location>
        <begin position="1"/>
        <end position="32"/>
    </location>
</feature>
<dbReference type="EMBL" id="JBHMEP010000008">
    <property type="protein sequence ID" value="MFB9136960.1"/>
    <property type="molecule type" value="Genomic_DNA"/>
</dbReference>
<gene>
    <name evidence="2" type="ORF">ACFFUV_18480</name>
</gene>
<sequence>MTRIVGTTNTDGTGSATNLNVNNGQEISSSNSAPYVSYEEDNYFYSSLSIENTTEWNADGLKEISITDLNGVEETTINNFVDVYITAHTDLTSSDDGEWSSLFSDISIYNAKRGYIDTTSADDSTSYDDYITISPISNGSSWSNLFEIQTGSGQDQVQFESTDGSTQYTEFDVDLGDDSDLFDYGLEAAASQSQTRHVDGGSGDDFLYLSSDAVDLDFENFEVVFGQDDRSLTLDQDILAKNDGLLIDKVAIDIADDYDTVSVTALSDDQISYIDQLSDSNPWTYLSSDEYYAVTVTYDAEEYTILTNDIDSDWLVSA</sequence>
<protein>
    <submittedName>
        <fullName evidence="2">Uncharacterized protein</fullName>
    </submittedName>
</protein>
<comment type="caution">
    <text evidence="2">The sequence shown here is derived from an EMBL/GenBank/DDBJ whole genome shotgun (WGS) entry which is preliminary data.</text>
</comment>
<keyword evidence="3" id="KW-1185">Reference proteome</keyword>
<evidence type="ECO:0000256" key="1">
    <source>
        <dbReference type="SAM" id="MobiDB-lite"/>
    </source>
</evidence>